<organism evidence="1 2">
    <name type="scientific">Russula earlei</name>
    <dbReference type="NCBI Taxonomy" id="71964"/>
    <lineage>
        <taxon>Eukaryota</taxon>
        <taxon>Fungi</taxon>
        <taxon>Dikarya</taxon>
        <taxon>Basidiomycota</taxon>
        <taxon>Agaricomycotina</taxon>
        <taxon>Agaricomycetes</taxon>
        <taxon>Russulales</taxon>
        <taxon>Russulaceae</taxon>
        <taxon>Russula</taxon>
    </lineage>
</organism>
<gene>
    <name evidence="1" type="ORF">F5148DRAFT_1279507</name>
</gene>
<reference evidence="1" key="1">
    <citation type="submission" date="2021-03" db="EMBL/GenBank/DDBJ databases">
        <title>Evolutionary priming and transition to the ectomycorrhizal habit in an iconic lineage of mushroom-forming fungi: is preadaptation a requirement?</title>
        <authorList>
            <consortium name="DOE Joint Genome Institute"/>
            <person name="Looney B.P."/>
            <person name="Miyauchi S."/>
            <person name="Morin E."/>
            <person name="Drula E."/>
            <person name="Courty P.E."/>
            <person name="Chicoki N."/>
            <person name="Fauchery L."/>
            <person name="Kohler A."/>
            <person name="Kuo A."/>
            <person name="LaButti K."/>
            <person name="Pangilinan J."/>
            <person name="Lipzen A."/>
            <person name="Riley R."/>
            <person name="Andreopoulos W."/>
            <person name="He G."/>
            <person name="Johnson J."/>
            <person name="Barry K.W."/>
            <person name="Grigoriev I.V."/>
            <person name="Nagy L."/>
            <person name="Hibbett D."/>
            <person name="Henrissat B."/>
            <person name="Matheny P.B."/>
            <person name="Labbe J."/>
            <person name="Martin A.F."/>
        </authorList>
    </citation>
    <scope>NUCLEOTIDE SEQUENCE</scope>
    <source>
        <strain evidence="1">BPL698</strain>
    </source>
</reference>
<sequence>MPPDAASTASPPDPALVLFARGVIARLELWPALRVAVEQGWGGPSSREKRRWLASEIVDAFDDEGGGRASASASASASAAASTPDAEYVALMLVQVLEDEFDASFEDGSVEAVAADIVALWGAGEDVVSEWERKAEGARGNKVDVREGVGDEDEDEDDDDDDEGDDGPSQLMPAASRAQRSDKHGPITDEDGFTLVGKGRP</sequence>
<dbReference type="EMBL" id="JAGFNK010000006">
    <property type="protein sequence ID" value="KAI9512774.1"/>
    <property type="molecule type" value="Genomic_DNA"/>
</dbReference>
<name>A0ACC0UNX1_9AGAM</name>
<proteinExistence type="predicted"/>
<accession>A0ACC0UNX1</accession>
<comment type="caution">
    <text evidence="1">The sequence shown here is derived from an EMBL/GenBank/DDBJ whole genome shotgun (WGS) entry which is preliminary data.</text>
</comment>
<evidence type="ECO:0000313" key="1">
    <source>
        <dbReference type="EMBL" id="KAI9512774.1"/>
    </source>
</evidence>
<evidence type="ECO:0000313" key="2">
    <source>
        <dbReference type="Proteomes" id="UP001207468"/>
    </source>
</evidence>
<keyword evidence="2" id="KW-1185">Reference proteome</keyword>
<protein>
    <submittedName>
        <fullName evidence="1">Pre-rRNA-processing protein TSR2-domain-containing protein</fullName>
    </submittedName>
</protein>
<dbReference type="Proteomes" id="UP001207468">
    <property type="component" value="Unassembled WGS sequence"/>
</dbReference>